<sequence length="143" mass="15752">MASRAIFLLILTAIIAVGYCMRQQAVAVKGKLLCGSAPAKNVRVKLWEEDTGPDPDDLLDQGYTDNQGMFSLKGDTRETTDIDPVLKVYHDCNDGLKPGHRKLKMKIPSNYISSGKVAKKVCDIGVLNLELIFPGEERELMVS</sequence>
<organism evidence="8">
    <name type="scientific">Enterobius vermicularis</name>
    <name type="common">Human pinworm</name>
    <dbReference type="NCBI Taxonomy" id="51028"/>
    <lineage>
        <taxon>Eukaryota</taxon>
        <taxon>Metazoa</taxon>
        <taxon>Ecdysozoa</taxon>
        <taxon>Nematoda</taxon>
        <taxon>Chromadorea</taxon>
        <taxon>Rhabditida</taxon>
        <taxon>Spirurina</taxon>
        <taxon>Oxyuridomorpha</taxon>
        <taxon>Oxyuroidea</taxon>
        <taxon>Oxyuridae</taxon>
        <taxon>Enterobius</taxon>
    </lineage>
</organism>
<evidence type="ECO:0000256" key="5">
    <source>
        <dbReference type="SAM" id="SignalP"/>
    </source>
</evidence>
<dbReference type="Proteomes" id="UP000274131">
    <property type="component" value="Unassembled WGS sequence"/>
</dbReference>
<reference evidence="6 7" key="2">
    <citation type="submission" date="2018-10" db="EMBL/GenBank/DDBJ databases">
        <authorList>
            <consortium name="Pathogen Informatics"/>
        </authorList>
    </citation>
    <scope>NUCLEOTIDE SEQUENCE [LARGE SCALE GENOMIC DNA]</scope>
</reference>
<dbReference type="AlphaFoldDB" id="A0A0N4V5X2"/>
<dbReference type="Gene3D" id="2.60.40.3330">
    <property type="match status" value="1"/>
</dbReference>
<proteinExistence type="inferred from homology"/>
<accession>A0A0N4V5X2</accession>
<dbReference type="STRING" id="51028.A0A0N4V5X2"/>
<name>A0A0N4V5X2_ENTVE</name>
<dbReference type="EMBL" id="UXUI01008104">
    <property type="protein sequence ID" value="VDD90501.1"/>
    <property type="molecule type" value="Genomic_DNA"/>
</dbReference>
<dbReference type="OrthoDB" id="5822973at2759"/>
<gene>
    <name evidence="6" type="ORF">EVEC_LOCUS5252</name>
</gene>
<keyword evidence="3" id="KW-0964">Secreted</keyword>
<evidence type="ECO:0000256" key="4">
    <source>
        <dbReference type="ARBA" id="ARBA00022729"/>
    </source>
</evidence>
<feature type="chain" id="PRO_5043122738" evidence="5">
    <location>
        <begin position="21"/>
        <end position="143"/>
    </location>
</feature>
<comment type="similarity">
    <text evidence="2">Belongs to the nematode transthyretin-like family.</text>
</comment>
<comment type="subcellular location">
    <subcellularLocation>
        <location evidence="1">Secreted</location>
    </subcellularLocation>
</comment>
<dbReference type="InterPro" id="IPR038479">
    <property type="entry name" value="Transthyretin-like_sf"/>
</dbReference>
<evidence type="ECO:0000313" key="7">
    <source>
        <dbReference type="Proteomes" id="UP000274131"/>
    </source>
</evidence>
<dbReference type="WBParaSite" id="EVEC_0000564101-mRNA-1">
    <property type="protein sequence ID" value="EVEC_0000564101-mRNA-1"/>
    <property type="gene ID" value="EVEC_0000564101"/>
</dbReference>
<keyword evidence="7" id="KW-1185">Reference proteome</keyword>
<protein>
    <submittedName>
        <fullName evidence="8">Transthyretin-like family protein</fullName>
    </submittedName>
</protein>
<evidence type="ECO:0000313" key="8">
    <source>
        <dbReference type="WBParaSite" id="EVEC_0000564101-mRNA-1"/>
    </source>
</evidence>
<dbReference type="Pfam" id="PF01060">
    <property type="entry name" value="TTR-52"/>
    <property type="match status" value="1"/>
</dbReference>
<evidence type="ECO:0000313" key="6">
    <source>
        <dbReference type="EMBL" id="VDD90501.1"/>
    </source>
</evidence>
<evidence type="ECO:0000256" key="3">
    <source>
        <dbReference type="ARBA" id="ARBA00022525"/>
    </source>
</evidence>
<keyword evidence="4 5" id="KW-0732">Signal</keyword>
<dbReference type="GO" id="GO:0009986">
    <property type="term" value="C:cell surface"/>
    <property type="evidence" value="ECO:0007669"/>
    <property type="project" value="InterPro"/>
</dbReference>
<feature type="signal peptide" evidence="5">
    <location>
        <begin position="1"/>
        <end position="20"/>
    </location>
</feature>
<dbReference type="PANTHER" id="PTHR21700">
    <property type="entry name" value="TRANSTHYRETIN-LIKE FAMILY PROTEIN-RELATED"/>
    <property type="match status" value="1"/>
</dbReference>
<evidence type="ECO:0000256" key="1">
    <source>
        <dbReference type="ARBA" id="ARBA00004613"/>
    </source>
</evidence>
<reference evidence="8" key="1">
    <citation type="submission" date="2017-02" db="UniProtKB">
        <authorList>
            <consortium name="WormBaseParasite"/>
        </authorList>
    </citation>
    <scope>IDENTIFICATION</scope>
</reference>
<dbReference type="InterPro" id="IPR001534">
    <property type="entry name" value="Transthyretin-like"/>
</dbReference>
<evidence type="ECO:0000256" key="2">
    <source>
        <dbReference type="ARBA" id="ARBA00010112"/>
    </source>
</evidence>
<dbReference type="GO" id="GO:0005576">
    <property type="term" value="C:extracellular region"/>
    <property type="evidence" value="ECO:0007669"/>
    <property type="project" value="UniProtKB-SubCell"/>
</dbReference>